<keyword evidence="2" id="KW-1185">Reference proteome</keyword>
<gene>
    <name evidence="1" type="ORF">BCR38DRAFT_452973</name>
</gene>
<dbReference type="AlphaFoldDB" id="A0A1Y2D6P0"/>
<dbReference type="Proteomes" id="UP000193689">
    <property type="component" value="Unassembled WGS sequence"/>
</dbReference>
<dbReference type="GeneID" id="63777769"/>
<dbReference type="RefSeq" id="XP_040709389.1">
    <property type="nucleotide sequence ID" value="XM_040861557.1"/>
</dbReference>
<reference evidence="1 2" key="1">
    <citation type="submission" date="2016-07" db="EMBL/GenBank/DDBJ databases">
        <title>Pervasive Adenine N6-methylation of Active Genes in Fungi.</title>
        <authorList>
            <consortium name="DOE Joint Genome Institute"/>
            <person name="Mondo S.J."/>
            <person name="Dannebaum R.O."/>
            <person name="Kuo R.C."/>
            <person name="Labutti K."/>
            <person name="Haridas S."/>
            <person name="Kuo A."/>
            <person name="Salamov A."/>
            <person name="Ahrendt S.R."/>
            <person name="Lipzen A."/>
            <person name="Sullivan W."/>
            <person name="Andreopoulos W.B."/>
            <person name="Clum A."/>
            <person name="Lindquist E."/>
            <person name="Daum C."/>
            <person name="Ramamoorthy G.K."/>
            <person name="Gryganskyi A."/>
            <person name="Culley D."/>
            <person name="Magnuson J.K."/>
            <person name="James T.Y."/>
            <person name="O'Malley M.A."/>
            <person name="Stajich J.E."/>
            <person name="Spatafora J.W."/>
            <person name="Visel A."/>
            <person name="Grigoriev I.V."/>
        </authorList>
    </citation>
    <scope>NUCLEOTIDE SEQUENCE [LARGE SCALE GENOMIC DNA]</scope>
    <source>
        <strain evidence="1 2">CBS 129021</strain>
    </source>
</reference>
<evidence type="ECO:0000313" key="2">
    <source>
        <dbReference type="Proteomes" id="UP000193689"/>
    </source>
</evidence>
<sequence>MRGVETDPLETWRRRQTETYKLAGLLITGWRMLLFGLRCAFKLICWGVEYRVVCIPGSFIENLCLKVMDQVENERNLTRYKT</sequence>
<protein>
    <submittedName>
        <fullName evidence="1">Uncharacterized protein</fullName>
    </submittedName>
</protein>
<comment type="caution">
    <text evidence="1">The sequence shown here is derived from an EMBL/GenBank/DDBJ whole genome shotgun (WGS) entry which is preliminary data.</text>
</comment>
<dbReference type="EMBL" id="MCFJ01000030">
    <property type="protein sequence ID" value="ORY54942.1"/>
    <property type="molecule type" value="Genomic_DNA"/>
</dbReference>
<organism evidence="1 2">
    <name type="scientific">Pseudomassariella vexata</name>
    <dbReference type="NCBI Taxonomy" id="1141098"/>
    <lineage>
        <taxon>Eukaryota</taxon>
        <taxon>Fungi</taxon>
        <taxon>Dikarya</taxon>
        <taxon>Ascomycota</taxon>
        <taxon>Pezizomycotina</taxon>
        <taxon>Sordariomycetes</taxon>
        <taxon>Xylariomycetidae</taxon>
        <taxon>Amphisphaeriales</taxon>
        <taxon>Pseudomassariaceae</taxon>
        <taxon>Pseudomassariella</taxon>
    </lineage>
</organism>
<evidence type="ECO:0000313" key="1">
    <source>
        <dbReference type="EMBL" id="ORY54942.1"/>
    </source>
</evidence>
<proteinExistence type="predicted"/>
<name>A0A1Y2D6P0_9PEZI</name>
<accession>A0A1Y2D6P0</accession>
<dbReference type="InParanoid" id="A0A1Y2D6P0"/>